<keyword evidence="7" id="KW-0406">Ion transport</keyword>
<dbReference type="InterPro" id="IPR002299">
    <property type="entry name" value="Porin_Neis"/>
</dbReference>
<dbReference type="InterPro" id="IPR033900">
    <property type="entry name" value="Gram_neg_porin_domain"/>
</dbReference>
<dbReference type="EMBL" id="FONX01000006">
    <property type="protein sequence ID" value="SFE86617.1"/>
    <property type="molecule type" value="Genomic_DNA"/>
</dbReference>
<evidence type="ECO:0000256" key="1">
    <source>
        <dbReference type="ARBA" id="ARBA00004571"/>
    </source>
</evidence>
<keyword evidence="9" id="KW-0472">Membrane</keyword>
<protein>
    <submittedName>
        <fullName evidence="13">Outer membrane protein (Porin)</fullName>
    </submittedName>
</protein>
<dbReference type="OrthoDB" id="6975458at2"/>
<evidence type="ECO:0000256" key="8">
    <source>
        <dbReference type="ARBA" id="ARBA00023114"/>
    </source>
</evidence>
<dbReference type="SUPFAM" id="SSF56935">
    <property type="entry name" value="Porins"/>
    <property type="match status" value="1"/>
</dbReference>
<dbReference type="Gene3D" id="2.40.160.10">
    <property type="entry name" value="Porin"/>
    <property type="match status" value="1"/>
</dbReference>
<keyword evidence="8" id="KW-0626">Porin</keyword>
<feature type="signal peptide" evidence="11">
    <location>
        <begin position="1"/>
        <end position="21"/>
    </location>
</feature>
<keyword evidence="3" id="KW-0813">Transport</keyword>
<feature type="chain" id="PRO_5011795922" evidence="11">
    <location>
        <begin position="22"/>
        <end position="375"/>
    </location>
</feature>
<evidence type="ECO:0000259" key="12">
    <source>
        <dbReference type="Pfam" id="PF13609"/>
    </source>
</evidence>
<evidence type="ECO:0000256" key="10">
    <source>
        <dbReference type="ARBA" id="ARBA00023237"/>
    </source>
</evidence>
<evidence type="ECO:0000256" key="5">
    <source>
        <dbReference type="ARBA" id="ARBA00022692"/>
    </source>
</evidence>
<evidence type="ECO:0000256" key="4">
    <source>
        <dbReference type="ARBA" id="ARBA00022452"/>
    </source>
</evidence>
<evidence type="ECO:0000313" key="13">
    <source>
        <dbReference type="EMBL" id="SFE86617.1"/>
    </source>
</evidence>
<dbReference type="GO" id="GO:0046930">
    <property type="term" value="C:pore complex"/>
    <property type="evidence" value="ECO:0007669"/>
    <property type="project" value="UniProtKB-KW"/>
</dbReference>
<sequence length="375" mass="38876">MKHAIAAAGACFALAASHSHAQTNVVVYGVLDVGMDYGKAGSFSQVRQLSGGLVGSRLGFRGTEDLGGGLSAVFRLESGINADTGTFAQGGRAFGREATVGLSSKDWGTIRLGRMGSTFYVASLSVNAFQAGQSGSVSAITRSTATSDKYPLHLIAAARSDNAVHYTSPSWGGVQLQLHGSAGEKSTTQGSMVGATLQYNARPWNVLVSVAKQRGAGSTDRVGAARGLMVGGSYDAGFAKVFAGYTREKNDCLTCTGVLERMEGLTARGAGDFTLLNLGVRAPVGAWTLIGEVFYLRDRSDYAAPVGNRDVPWLALGAEYALSKRTTLWGSVGAVRNRNGSQYVLSTGPAPRPANAVPAGNPTAKNIGIGITHAF</sequence>
<dbReference type="PRINTS" id="PR00184">
    <property type="entry name" value="NEISSPPORIN"/>
</dbReference>
<keyword evidence="10" id="KW-0998">Cell outer membrane</keyword>
<keyword evidence="4" id="KW-1134">Transmembrane beta strand</keyword>
<keyword evidence="14" id="KW-1185">Reference proteome</keyword>
<keyword evidence="6 11" id="KW-0732">Signal</keyword>
<dbReference type="AlphaFoldDB" id="A0A1I2E1Q3"/>
<evidence type="ECO:0000256" key="9">
    <source>
        <dbReference type="ARBA" id="ARBA00023136"/>
    </source>
</evidence>
<accession>A0A1I2E1Q3</accession>
<evidence type="ECO:0000256" key="11">
    <source>
        <dbReference type="SAM" id="SignalP"/>
    </source>
</evidence>
<dbReference type="Proteomes" id="UP000199119">
    <property type="component" value="Unassembled WGS sequence"/>
</dbReference>
<evidence type="ECO:0000256" key="2">
    <source>
        <dbReference type="ARBA" id="ARBA00011233"/>
    </source>
</evidence>
<evidence type="ECO:0000256" key="3">
    <source>
        <dbReference type="ARBA" id="ARBA00022448"/>
    </source>
</evidence>
<gene>
    <name evidence="13" type="ORF">SAMN04489711_106161</name>
</gene>
<dbReference type="GO" id="GO:0009279">
    <property type="term" value="C:cell outer membrane"/>
    <property type="evidence" value="ECO:0007669"/>
    <property type="project" value="UniProtKB-SubCell"/>
</dbReference>
<comment type="subcellular location">
    <subcellularLocation>
        <location evidence="1">Cell outer membrane</location>
        <topology evidence="1">Multi-pass membrane protein</topology>
    </subcellularLocation>
</comment>
<dbReference type="RefSeq" id="WP_059400393.1">
    <property type="nucleotide sequence ID" value="NZ_FONX01000006.1"/>
</dbReference>
<evidence type="ECO:0000256" key="7">
    <source>
        <dbReference type="ARBA" id="ARBA00023065"/>
    </source>
</evidence>
<feature type="domain" description="Porin" evidence="12">
    <location>
        <begin position="10"/>
        <end position="339"/>
    </location>
</feature>
<organism evidence="13 14">
    <name type="scientific">Paracidovorax wautersii</name>
    <dbReference type="NCBI Taxonomy" id="1177982"/>
    <lineage>
        <taxon>Bacteria</taxon>
        <taxon>Pseudomonadati</taxon>
        <taxon>Pseudomonadota</taxon>
        <taxon>Betaproteobacteria</taxon>
        <taxon>Burkholderiales</taxon>
        <taxon>Comamonadaceae</taxon>
        <taxon>Paracidovorax</taxon>
    </lineage>
</organism>
<proteinExistence type="predicted"/>
<name>A0A1I2E1Q3_9BURK</name>
<dbReference type="STRING" id="1177982.SAMN04489711_106161"/>
<dbReference type="InterPro" id="IPR050298">
    <property type="entry name" value="Gram-neg_bact_OMP"/>
</dbReference>
<dbReference type="Pfam" id="PF13609">
    <property type="entry name" value="Porin_4"/>
    <property type="match status" value="1"/>
</dbReference>
<keyword evidence="5" id="KW-0812">Transmembrane</keyword>
<reference evidence="14" key="1">
    <citation type="submission" date="2016-10" db="EMBL/GenBank/DDBJ databases">
        <authorList>
            <person name="Varghese N."/>
            <person name="Submissions S."/>
        </authorList>
    </citation>
    <scope>NUCLEOTIDE SEQUENCE [LARGE SCALE GENOMIC DNA]</scope>
    <source>
        <strain evidence="14">DSM 27981</strain>
    </source>
</reference>
<evidence type="ECO:0000256" key="6">
    <source>
        <dbReference type="ARBA" id="ARBA00022729"/>
    </source>
</evidence>
<dbReference type="CDD" id="cd00342">
    <property type="entry name" value="gram_neg_porins"/>
    <property type="match status" value="1"/>
</dbReference>
<evidence type="ECO:0000313" key="14">
    <source>
        <dbReference type="Proteomes" id="UP000199119"/>
    </source>
</evidence>
<comment type="subunit">
    <text evidence="2">Homotrimer.</text>
</comment>
<dbReference type="GO" id="GO:0015288">
    <property type="term" value="F:porin activity"/>
    <property type="evidence" value="ECO:0007669"/>
    <property type="project" value="UniProtKB-KW"/>
</dbReference>
<dbReference type="GO" id="GO:0006811">
    <property type="term" value="P:monoatomic ion transport"/>
    <property type="evidence" value="ECO:0007669"/>
    <property type="project" value="UniProtKB-KW"/>
</dbReference>
<dbReference type="PANTHER" id="PTHR34501:SF9">
    <property type="entry name" value="MAJOR OUTER MEMBRANE PROTEIN P.IA"/>
    <property type="match status" value="1"/>
</dbReference>
<dbReference type="PANTHER" id="PTHR34501">
    <property type="entry name" value="PROTEIN YDDL-RELATED"/>
    <property type="match status" value="1"/>
</dbReference>
<dbReference type="InterPro" id="IPR023614">
    <property type="entry name" value="Porin_dom_sf"/>
</dbReference>